<comment type="caution">
    <text evidence="4">The sequence shown here is derived from an EMBL/GenBank/DDBJ whole genome shotgun (WGS) entry which is preliminary data.</text>
</comment>
<dbReference type="AlphaFoldDB" id="A0AA88VEN4"/>
<dbReference type="InterPro" id="IPR013094">
    <property type="entry name" value="AB_hydrolase_3"/>
</dbReference>
<keyword evidence="2" id="KW-0472">Membrane</keyword>
<dbReference type="PANTHER" id="PTHR23024">
    <property type="entry name" value="ARYLACETAMIDE DEACETYLASE"/>
    <property type="match status" value="1"/>
</dbReference>
<dbReference type="GO" id="GO:0016787">
    <property type="term" value="F:hydrolase activity"/>
    <property type="evidence" value="ECO:0007669"/>
    <property type="project" value="InterPro"/>
</dbReference>
<evidence type="ECO:0000256" key="1">
    <source>
        <dbReference type="ARBA" id="ARBA00010515"/>
    </source>
</evidence>
<proteinExistence type="inferred from homology"/>
<evidence type="ECO:0000259" key="3">
    <source>
        <dbReference type="Pfam" id="PF07859"/>
    </source>
</evidence>
<feature type="transmembrane region" description="Helical" evidence="2">
    <location>
        <begin position="15"/>
        <end position="35"/>
    </location>
</feature>
<accession>A0AA88VEN4</accession>
<dbReference type="Proteomes" id="UP001188597">
    <property type="component" value="Unassembled WGS sequence"/>
</dbReference>
<comment type="similarity">
    <text evidence="1">Belongs to the 'GDXG' lipolytic enzyme family.</text>
</comment>
<dbReference type="InterPro" id="IPR029058">
    <property type="entry name" value="AB_hydrolase_fold"/>
</dbReference>
<dbReference type="PANTHER" id="PTHR23024:SF551">
    <property type="entry name" value="2-HYDROXYISOFLAVANONE DEHYDRATASE-LIKE"/>
    <property type="match status" value="1"/>
</dbReference>
<gene>
    <name evidence="4" type="ORF">RJ639_015612</name>
</gene>
<feature type="domain" description="Alpha/beta hydrolase fold-3" evidence="3">
    <location>
        <begin position="43"/>
        <end position="194"/>
    </location>
</feature>
<keyword evidence="2" id="KW-1133">Transmembrane helix</keyword>
<name>A0AA88VEN4_9ASTE</name>
<protein>
    <recommendedName>
        <fullName evidence="3">Alpha/beta hydrolase fold-3 domain-containing protein</fullName>
    </recommendedName>
</protein>
<reference evidence="4" key="1">
    <citation type="submission" date="2022-12" db="EMBL/GenBank/DDBJ databases">
        <title>Draft genome assemblies for two species of Escallonia (Escalloniales).</title>
        <authorList>
            <person name="Chanderbali A."/>
            <person name="Dervinis C."/>
            <person name="Anghel I."/>
            <person name="Soltis D."/>
            <person name="Soltis P."/>
            <person name="Zapata F."/>
        </authorList>
    </citation>
    <scope>NUCLEOTIDE SEQUENCE</scope>
    <source>
        <strain evidence="4">UCBG64.0493</strain>
        <tissue evidence="4">Leaf</tissue>
    </source>
</reference>
<dbReference type="EMBL" id="JAVXUP010001932">
    <property type="protein sequence ID" value="KAK3006907.1"/>
    <property type="molecule type" value="Genomic_DNA"/>
</dbReference>
<sequence>MAVVYKGEKKEKNRAIQAAALTTAIISLCLCVYVVCVEKKHLVTVLAISVEYRVASEHPLPTAYEDSWTALQWVSSHKVRNNINPESRGVCPIIGSSNPVIYHEFRWELQLSGASATNIEHLKGSFLNQEPWLLDHADFERLFIGGDTTGANIVHNITLCAGIENLHGNTKKLGAFLCQPYFWGSKPIRSESSLGHQDNMICRTGQGLFWFMDGMQKGQTLMVYYRDEGSIQMVSVSPSHNSAVFDQ</sequence>
<evidence type="ECO:0000313" key="5">
    <source>
        <dbReference type="Proteomes" id="UP001188597"/>
    </source>
</evidence>
<dbReference type="Pfam" id="PF07859">
    <property type="entry name" value="Abhydrolase_3"/>
    <property type="match status" value="1"/>
</dbReference>
<evidence type="ECO:0000256" key="2">
    <source>
        <dbReference type="SAM" id="Phobius"/>
    </source>
</evidence>
<organism evidence="4 5">
    <name type="scientific">Escallonia herrerae</name>
    <dbReference type="NCBI Taxonomy" id="1293975"/>
    <lineage>
        <taxon>Eukaryota</taxon>
        <taxon>Viridiplantae</taxon>
        <taxon>Streptophyta</taxon>
        <taxon>Embryophyta</taxon>
        <taxon>Tracheophyta</taxon>
        <taxon>Spermatophyta</taxon>
        <taxon>Magnoliopsida</taxon>
        <taxon>eudicotyledons</taxon>
        <taxon>Gunneridae</taxon>
        <taxon>Pentapetalae</taxon>
        <taxon>asterids</taxon>
        <taxon>campanulids</taxon>
        <taxon>Escalloniales</taxon>
        <taxon>Escalloniaceae</taxon>
        <taxon>Escallonia</taxon>
    </lineage>
</organism>
<evidence type="ECO:0000313" key="4">
    <source>
        <dbReference type="EMBL" id="KAK3006907.1"/>
    </source>
</evidence>
<dbReference type="Gene3D" id="3.40.50.1820">
    <property type="entry name" value="alpha/beta hydrolase"/>
    <property type="match status" value="1"/>
</dbReference>
<keyword evidence="2" id="KW-0812">Transmembrane</keyword>
<keyword evidence="5" id="KW-1185">Reference proteome</keyword>
<dbReference type="InterPro" id="IPR050466">
    <property type="entry name" value="Carboxylest/Gibb_receptor"/>
</dbReference>
<dbReference type="SUPFAM" id="SSF53474">
    <property type="entry name" value="alpha/beta-Hydrolases"/>
    <property type="match status" value="1"/>
</dbReference>